<evidence type="ECO:0000256" key="4">
    <source>
        <dbReference type="ARBA" id="ARBA00022679"/>
    </source>
</evidence>
<feature type="domain" description="Histidine kinase" evidence="6">
    <location>
        <begin position="397"/>
        <end position="612"/>
    </location>
</feature>
<dbReference type="Pfam" id="PF08448">
    <property type="entry name" value="PAS_4"/>
    <property type="match status" value="1"/>
</dbReference>
<evidence type="ECO:0000256" key="5">
    <source>
        <dbReference type="ARBA" id="ARBA00022777"/>
    </source>
</evidence>
<evidence type="ECO:0000313" key="9">
    <source>
        <dbReference type="EMBL" id="MFD1188127.1"/>
    </source>
</evidence>
<dbReference type="SMART" id="SM00387">
    <property type="entry name" value="HATPase_c"/>
    <property type="match status" value="1"/>
</dbReference>
<keyword evidence="5" id="KW-0418">Kinase</keyword>
<dbReference type="Pfam" id="PF02518">
    <property type="entry name" value="HATPase_c"/>
    <property type="match status" value="1"/>
</dbReference>
<dbReference type="Gene3D" id="3.30.450.20">
    <property type="entry name" value="PAS domain"/>
    <property type="match status" value="3"/>
</dbReference>
<dbReference type="RefSeq" id="WP_377531137.1">
    <property type="nucleotide sequence ID" value="NZ_JBHTLD010000218.1"/>
</dbReference>
<dbReference type="InterPro" id="IPR013656">
    <property type="entry name" value="PAS_4"/>
</dbReference>
<organism evidence="9 10">
    <name type="scientific">Pontibacter rugosus</name>
    <dbReference type="NCBI Taxonomy" id="1745966"/>
    <lineage>
        <taxon>Bacteria</taxon>
        <taxon>Pseudomonadati</taxon>
        <taxon>Bacteroidota</taxon>
        <taxon>Cytophagia</taxon>
        <taxon>Cytophagales</taxon>
        <taxon>Hymenobacteraceae</taxon>
        <taxon>Pontibacter</taxon>
    </lineage>
</organism>
<comment type="catalytic activity">
    <reaction evidence="1">
        <text>ATP + protein L-histidine = ADP + protein N-phospho-L-histidine.</text>
        <dbReference type="EC" id="2.7.13.3"/>
    </reaction>
</comment>
<evidence type="ECO:0000256" key="3">
    <source>
        <dbReference type="ARBA" id="ARBA00022553"/>
    </source>
</evidence>
<dbReference type="InterPro" id="IPR036097">
    <property type="entry name" value="HisK_dim/P_sf"/>
</dbReference>
<dbReference type="SMART" id="SM00086">
    <property type="entry name" value="PAC"/>
    <property type="match status" value="3"/>
</dbReference>
<accession>A0ABW3SW02</accession>
<dbReference type="Pfam" id="PF13426">
    <property type="entry name" value="PAS_9"/>
    <property type="match status" value="1"/>
</dbReference>
<dbReference type="PRINTS" id="PR00344">
    <property type="entry name" value="BCTRLSENSOR"/>
</dbReference>
<dbReference type="Gene3D" id="3.30.565.10">
    <property type="entry name" value="Histidine kinase-like ATPase, C-terminal domain"/>
    <property type="match status" value="1"/>
</dbReference>
<evidence type="ECO:0000259" key="7">
    <source>
        <dbReference type="PROSITE" id="PS50112"/>
    </source>
</evidence>
<dbReference type="SUPFAM" id="SSF55785">
    <property type="entry name" value="PYP-like sensor domain (PAS domain)"/>
    <property type="match status" value="3"/>
</dbReference>
<dbReference type="InterPro" id="IPR035965">
    <property type="entry name" value="PAS-like_dom_sf"/>
</dbReference>
<proteinExistence type="predicted"/>
<dbReference type="InterPro" id="IPR000014">
    <property type="entry name" value="PAS"/>
</dbReference>
<sequence length="612" mass="69414">MEQNQLPTQFSNAILLHSPYFTCLIDQSGLIKQVSESAKRHVGYQEDELIGKDVLEFIYPGDKRLVLTTMHKLSSEPGAATSYTIRYRSKNGDWRWLEAHVSNQTKDELLKSYVVYARDVTQQQETALANKVDLHYYNSLFQNHPGIVFSLTPEGIFDRINASVQKVLLYHEEEMIGEHFSKFTAPSFTFEAIKALSKASNQEPSVIEGKVINKHGKAVTLIITLIPVYLCPTKIGILGTARDISAEKTAQRELEKLSLVASKAVSCVVITDALGRTEWVNSEFTRVTGYTLREVLGKKPGHLLQGPDTDPMAVQYMNSQVLKKQPFHVELINYRKNGEKFWFSMNITPMFDDEGNLVQFFAIQDDVTERKQSEKKMQLLAEDLQKHNQELQQFNYIVSHNLRTPVANLLGLASILEQHPHDSENFHSSLQKLKQTAMSLFNVIKDLNDLLSLRDFDTNPNREQVCIHSVCQEVLKSLEDRFESLRASVNLAIPEDACLQATRAYIYSIFHNLIANAIKYRDTERPLEVSIRHEATEQYLIFKVEDNGVGIDLDKAKNSIFKLYGKIDKRADGRGMGLYMVKAQIESIGGSIEVESTPGKGTTFILSFPKKQ</sequence>
<dbReference type="InterPro" id="IPR003594">
    <property type="entry name" value="HATPase_dom"/>
</dbReference>
<dbReference type="PROSITE" id="PS50113">
    <property type="entry name" value="PAC"/>
    <property type="match status" value="2"/>
</dbReference>
<dbReference type="InterPro" id="IPR004358">
    <property type="entry name" value="Sig_transdc_His_kin-like_C"/>
</dbReference>
<dbReference type="EMBL" id="JBHTLD010000218">
    <property type="protein sequence ID" value="MFD1188127.1"/>
    <property type="molecule type" value="Genomic_DNA"/>
</dbReference>
<dbReference type="SUPFAM" id="SSF47384">
    <property type="entry name" value="Homodimeric domain of signal transducing histidine kinase"/>
    <property type="match status" value="1"/>
</dbReference>
<dbReference type="Gene3D" id="1.10.287.130">
    <property type="match status" value="1"/>
</dbReference>
<dbReference type="PROSITE" id="PS50112">
    <property type="entry name" value="PAS"/>
    <property type="match status" value="3"/>
</dbReference>
<dbReference type="Pfam" id="PF00512">
    <property type="entry name" value="HisKA"/>
    <property type="match status" value="1"/>
</dbReference>
<evidence type="ECO:0000313" key="10">
    <source>
        <dbReference type="Proteomes" id="UP001597094"/>
    </source>
</evidence>
<keyword evidence="3" id="KW-0597">Phosphoprotein</keyword>
<dbReference type="InterPro" id="IPR013655">
    <property type="entry name" value="PAS_fold_3"/>
</dbReference>
<dbReference type="CDD" id="cd00130">
    <property type="entry name" value="PAS"/>
    <property type="match status" value="3"/>
</dbReference>
<dbReference type="CDD" id="cd00082">
    <property type="entry name" value="HisKA"/>
    <property type="match status" value="1"/>
</dbReference>
<dbReference type="Proteomes" id="UP001597094">
    <property type="component" value="Unassembled WGS sequence"/>
</dbReference>
<dbReference type="PANTHER" id="PTHR43304:SF1">
    <property type="entry name" value="PAC DOMAIN-CONTAINING PROTEIN"/>
    <property type="match status" value="1"/>
</dbReference>
<dbReference type="NCBIfam" id="TIGR00229">
    <property type="entry name" value="sensory_box"/>
    <property type="match status" value="3"/>
</dbReference>
<dbReference type="SMART" id="SM00091">
    <property type="entry name" value="PAS"/>
    <property type="match status" value="3"/>
</dbReference>
<feature type="domain" description="PAS" evidence="7">
    <location>
        <begin position="24"/>
        <end position="77"/>
    </location>
</feature>
<comment type="caution">
    <text evidence="9">The sequence shown here is derived from an EMBL/GenBank/DDBJ whole genome shotgun (WGS) entry which is preliminary data.</text>
</comment>
<feature type="domain" description="PAC" evidence="8">
    <location>
        <begin position="205"/>
        <end position="256"/>
    </location>
</feature>
<feature type="domain" description="PAS" evidence="7">
    <location>
        <begin position="133"/>
        <end position="203"/>
    </location>
</feature>
<dbReference type="PANTHER" id="PTHR43304">
    <property type="entry name" value="PHYTOCHROME-LIKE PROTEIN CPH1"/>
    <property type="match status" value="1"/>
</dbReference>
<dbReference type="SMART" id="SM00388">
    <property type="entry name" value="HisKA"/>
    <property type="match status" value="1"/>
</dbReference>
<protein>
    <recommendedName>
        <fullName evidence="2">histidine kinase</fullName>
        <ecNumber evidence="2">2.7.13.3</ecNumber>
    </recommendedName>
</protein>
<dbReference type="InterPro" id="IPR052162">
    <property type="entry name" value="Sensor_kinase/Photoreceptor"/>
</dbReference>
<gene>
    <name evidence="9" type="ORF">ACFQ2O_18085</name>
</gene>
<evidence type="ECO:0000259" key="8">
    <source>
        <dbReference type="PROSITE" id="PS50113"/>
    </source>
</evidence>
<name>A0ABW3SW02_9BACT</name>
<evidence type="ECO:0000259" key="6">
    <source>
        <dbReference type="PROSITE" id="PS50109"/>
    </source>
</evidence>
<evidence type="ECO:0000256" key="1">
    <source>
        <dbReference type="ARBA" id="ARBA00000085"/>
    </source>
</evidence>
<dbReference type="InterPro" id="IPR005467">
    <property type="entry name" value="His_kinase_dom"/>
</dbReference>
<reference evidence="10" key="1">
    <citation type="journal article" date="2019" name="Int. J. Syst. Evol. Microbiol.">
        <title>The Global Catalogue of Microorganisms (GCM) 10K type strain sequencing project: providing services to taxonomists for standard genome sequencing and annotation.</title>
        <authorList>
            <consortium name="The Broad Institute Genomics Platform"/>
            <consortium name="The Broad Institute Genome Sequencing Center for Infectious Disease"/>
            <person name="Wu L."/>
            <person name="Ma J."/>
        </authorList>
    </citation>
    <scope>NUCLEOTIDE SEQUENCE [LARGE SCALE GENOMIC DNA]</scope>
    <source>
        <strain evidence="10">JCM 31319</strain>
    </source>
</reference>
<dbReference type="SUPFAM" id="SSF55874">
    <property type="entry name" value="ATPase domain of HSP90 chaperone/DNA topoisomerase II/histidine kinase"/>
    <property type="match status" value="1"/>
</dbReference>
<feature type="domain" description="PAC" evidence="8">
    <location>
        <begin position="325"/>
        <end position="379"/>
    </location>
</feature>
<dbReference type="InterPro" id="IPR003661">
    <property type="entry name" value="HisK_dim/P_dom"/>
</dbReference>
<feature type="domain" description="PAS" evidence="7">
    <location>
        <begin position="253"/>
        <end position="298"/>
    </location>
</feature>
<dbReference type="EC" id="2.7.13.3" evidence="2"/>
<dbReference type="CDD" id="cd00075">
    <property type="entry name" value="HATPase"/>
    <property type="match status" value="1"/>
</dbReference>
<evidence type="ECO:0000256" key="2">
    <source>
        <dbReference type="ARBA" id="ARBA00012438"/>
    </source>
</evidence>
<keyword evidence="4" id="KW-0808">Transferase</keyword>
<dbReference type="PROSITE" id="PS50109">
    <property type="entry name" value="HIS_KIN"/>
    <property type="match status" value="1"/>
</dbReference>
<dbReference type="InterPro" id="IPR036890">
    <property type="entry name" value="HATPase_C_sf"/>
</dbReference>
<dbReference type="InterPro" id="IPR000700">
    <property type="entry name" value="PAS-assoc_C"/>
</dbReference>
<dbReference type="InterPro" id="IPR001610">
    <property type="entry name" value="PAC"/>
</dbReference>
<dbReference type="Pfam" id="PF08447">
    <property type="entry name" value="PAS_3"/>
    <property type="match status" value="1"/>
</dbReference>
<keyword evidence="10" id="KW-1185">Reference proteome</keyword>